<dbReference type="Gene3D" id="1.10.10.10">
    <property type="entry name" value="Winged helix-like DNA-binding domain superfamily/Winged helix DNA-binding domain"/>
    <property type="match status" value="1"/>
</dbReference>
<name>A0A1W9HUS5_9HYPH</name>
<dbReference type="PANTHER" id="PTHR44846">
    <property type="entry name" value="MANNOSYL-D-GLYCERATE TRANSPORT/METABOLISM SYSTEM REPRESSOR MNGR-RELATED"/>
    <property type="match status" value="1"/>
</dbReference>
<dbReference type="PROSITE" id="PS50949">
    <property type="entry name" value="HTH_GNTR"/>
    <property type="match status" value="1"/>
</dbReference>
<gene>
    <name evidence="5" type="ORF">A4S15_12295</name>
</gene>
<dbReference type="InterPro" id="IPR011663">
    <property type="entry name" value="UTRA"/>
</dbReference>
<dbReference type="SMART" id="SM00345">
    <property type="entry name" value="HTH_GNTR"/>
    <property type="match status" value="1"/>
</dbReference>
<dbReference type="InterPro" id="IPR036388">
    <property type="entry name" value="WH-like_DNA-bd_sf"/>
</dbReference>
<dbReference type="PANTHER" id="PTHR44846:SF1">
    <property type="entry name" value="MANNOSYL-D-GLYCERATE TRANSPORT_METABOLISM SYSTEM REPRESSOR MNGR-RELATED"/>
    <property type="match status" value="1"/>
</dbReference>
<dbReference type="AlphaFoldDB" id="A0A1W9HUS5"/>
<evidence type="ECO:0000259" key="4">
    <source>
        <dbReference type="PROSITE" id="PS50949"/>
    </source>
</evidence>
<dbReference type="GO" id="GO:0003700">
    <property type="term" value="F:DNA-binding transcription factor activity"/>
    <property type="evidence" value="ECO:0007669"/>
    <property type="project" value="InterPro"/>
</dbReference>
<dbReference type="SMART" id="SM00866">
    <property type="entry name" value="UTRA"/>
    <property type="match status" value="1"/>
</dbReference>
<dbReference type="InterPro" id="IPR028978">
    <property type="entry name" value="Chorismate_lyase_/UTRA_dom_sf"/>
</dbReference>
<dbReference type="InterPro" id="IPR050679">
    <property type="entry name" value="Bact_HTH_transcr_reg"/>
</dbReference>
<keyword evidence="1" id="KW-0805">Transcription regulation</keyword>
<dbReference type="EMBL" id="LWDL01000021">
    <property type="protein sequence ID" value="OQW51206.1"/>
    <property type="molecule type" value="Genomic_DNA"/>
</dbReference>
<keyword evidence="2" id="KW-0238">DNA-binding</keyword>
<sequence length="255" mass="28409">MDAIDNIVRDTDQPASGRNAPRWRRIAEELEQDIRNGVVPTGSPLPTVLELASRFAVNRHTVRQALQFLQMRGLVSIEQGRGTFVRRPTFDYRLGRRVRFADSFIGDSSTDNTLIGAMEVEEALDKDAHRLNLPVGTLLWRFRTLRHAGGAPLATSTHCLEHARWPDFDRHFVRAGMSFTRALASYGLSDYVRLSTRISAVLPTPQEQELLNISSTEPLLLSRAIDGVSVDDPIHAVTTAFIGARIDFVVEPPVG</sequence>
<evidence type="ECO:0000313" key="6">
    <source>
        <dbReference type="Proteomes" id="UP000192872"/>
    </source>
</evidence>
<dbReference type="GO" id="GO:0003677">
    <property type="term" value="F:DNA binding"/>
    <property type="evidence" value="ECO:0007669"/>
    <property type="project" value="UniProtKB-KW"/>
</dbReference>
<dbReference type="RefSeq" id="WP_376801563.1">
    <property type="nucleotide sequence ID" value="NZ_DBNB01000022.1"/>
</dbReference>
<dbReference type="NCBIfam" id="TIGR02325">
    <property type="entry name" value="C_P_lyase_phnF"/>
    <property type="match status" value="1"/>
</dbReference>
<reference evidence="5 6" key="1">
    <citation type="journal article" date="2017" name="Water Res.">
        <title>Comammox in drinking water systems.</title>
        <authorList>
            <person name="Wang Y."/>
            <person name="Ma L."/>
            <person name="Mao Y."/>
            <person name="Jiang X."/>
            <person name="Xia Y."/>
            <person name="Yu K."/>
            <person name="Li B."/>
            <person name="Zhang T."/>
        </authorList>
    </citation>
    <scope>NUCLEOTIDE SEQUENCE [LARGE SCALE GENOMIC DNA]</scope>
    <source>
        <strain evidence="5">SG_bin8</strain>
    </source>
</reference>
<proteinExistence type="predicted"/>
<dbReference type="InterPro" id="IPR000524">
    <property type="entry name" value="Tscrpt_reg_HTH_GntR"/>
</dbReference>
<dbReference type="GO" id="GO:0045892">
    <property type="term" value="P:negative regulation of DNA-templated transcription"/>
    <property type="evidence" value="ECO:0007669"/>
    <property type="project" value="TreeGrafter"/>
</dbReference>
<dbReference type="PRINTS" id="PR00035">
    <property type="entry name" value="HTHGNTR"/>
</dbReference>
<dbReference type="SUPFAM" id="SSF46785">
    <property type="entry name" value="Winged helix' DNA-binding domain"/>
    <property type="match status" value="1"/>
</dbReference>
<evidence type="ECO:0000256" key="3">
    <source>
        <dbReference type="ARBA" id="ARBA00023163"/>
    </source>
</evidence>
<protein>
    <recommendedName>
        <fullName evidence="4">HTH gntR-type domain-containing protein</fullName>
    </recommendedName>
</protein>
<dbReference type="CDD" id="cd07377">
    <property type="entry name" value="WHTH_GntR"/>
    <property type="match status" value="1"/>
</dbReference>
<dbReference type="SUPFAM" id="SSF64288">
    <property type="entry name" value="Chorismate lyase-like"/>
    <property type="match status" value="1"/>
</dbReference>
<evidence type="ECO:0000256" key="2">
    <source>
        <dbReference type="ARBA" id="ARBA00023125"/>
    </source>
</evidence>
<accession>A0A1W9HUS5</accession>
<organism evidence="5 6">
    <name type="scientific">Candidatus Raskinella chloraquaticus</name>
    <dbReference type="NCBI Taxonomy" id="1951219"/>
    <lineage>
        <taxon>Bacteria</taxon>
        <taxon>Pseudomonadati</taxon>
        <taxon>Pseudomonadota</taxon>
        <taxon>Alphaproteobacteria</taxon>
        <taxon>Hyphomicrobiales</taxon>
        <taxon>Phreatobacteraceae</taxon>
        <taxon>Candidatus Raskinella</taxon>
    </lineage>
</organism>
<dbReference type="Gene3D" id="3.40.1410.10">
    <property type="entry name" value="Chorismate lyase-like"/>
    <property type="match status" value="1"/>
</dbReference>
<dbReference type="Pfam" id="PF07702">
    <property type="entry name" value="UTRA"/>
    <property type="match status" value="1"/>
</dbReference>
<dbReference type="InterPro" id="IPR036390">
    <property type="entry name" value="WH_DNA-bd_sf"/>
</dbReference>
<dbReference type="Proteomes" id="UP000192872">
    <property type="component" value="Unassembled WGS sequence"/>
</dbReference>
<dbReference type="STRING" id="1827387.A4S15_12295"/>
<dbReference type="Pfam" id="PF00392">
    <property type="entry name" value="GntR"/>
    <property type="match status" value="1"/>
</dbReference>
<comment type="caution">
    <text evidence="5">The sequence shown here is derived from an EMBL/GenBank/DDBJ whole genome shotgun (WGS) entry which is preliminary data.</text>
</comment>
<keyword evidence="3" id="KW-0804">Transcription</keyword>
<evidence type="ECO:0000313" key="5">
    <source>
        <dbReference type="EMBL" id="OQW51206.1"/>
    </source>
</evidence>
<feature type="domain" description="HTH gntR-type" evidence="4">
    <location>
        <begin position="20"/>
        <end position="88"/>
    </location>
</feature>
<evidence type="ECO:0000256" key="1">
    <source>
        <dbReference type="ARBA" id="ARBA00023015"/>
    </source>
</evidence>
<dbReference type="InterPro" id="IPR012702">
    <property type="entry name" value="CP_lyase_PhnF"/>
</dbReference>